<organism evidence="7 8">
    <name type="scientific">Vanilla planifolia</name>
    <name type="common">Vanilla</name>
    <dbReference type="NCBI Taxonomy" id="51239"/>
    <lineage>
        <taxon>Eukaryota</taxon>
        <taxon>Viridiplantae</taxon>
        <taxon>Streptophyta</taxon>
        <taxon>Embryophyta</taxon>
        <taxon>Tracheophyta</taxon>
        <taxon>Spermatophyta</taxon>
        <taxon>Magnoliopsida</taxon>
        <taxon>Liliopsida</taxon>
        <taxon>Asparagales</taxon>
        <taxon>Orchidaceae</taxon>
        <taxon>Vanilloideae</taxon>
        <taxon>Vanilleae</taxon>
        <taxon>Vanilla</taxon>
    </lineage>
</organism>
<dbReference type="SMART" id="SM01144">
    <property type="entry name" value="DTW"/>
    <property type="match status" value="1"/>
</dbReference>
<accession>A0A835UB15</accession>
<evidence type="ECO:0000256" key="4">
    <source>
        <dbReference type="ARBA" id="ARBA00022694"/>
    </source>
</evidence>
<evidence type="ECO:0000256" key="2">
    <source>
        <dbReference type="ARBA" id="ARBA00022679"/>
    </source>
</evidence>
<dbReference type="PANTHER" id="PTHR21392">
    <property type="entry name" value="TRNA-URIDINE AMINOCARBOXYPROPYLTRANSFERASE 2"/>
    <property type="match status" value="1"/>
</dbReference>
<dbReference type="GO" id="GO:0008033">
    <property type="term" value="P:tRNA processing"/>
    <property type="evidence" value="ECO:0007669"/>
    <property type="project" value="UniProtKB-KW"/>
</dbReference>
<gene>
    <name evidence="7" type="ORF">HPP92_023892</name>
</gene>
<dbReference type="GO" id="GO:0016432">
    <property type="term" value="F:tRNA-uridine aminocarboxypropyltransferase activity"/>
    <property type="evidence" value="ECO:0007669"/>
    <property type="project" value="UniProtKB-EC"/>
</dbReference>
<comment type="caution">
    <text evidence="7">The sequence shown here is derived from an EMBL/GenBank/DDBJ whole genome shotgun (WGS) entry which is preliminary data.</text>
</comment>
<evidence type="ECO:0000256" key="1">
    <source>
        <dbReference type="ARBA" id="ARBA00012386"/>
    </source>
</evidence>
<evidence type="ECO:0000259" key="6">
    <source>
        <dbReference type="SMART" id="SM01144"/>
    </source>
</evidence>
<evidence type="ECO:0000313" key="8">
    <source>
        <dbReference type="Proteomes" id="UP000636800"/>
    </source>
</evidence>
<keyword evidence="2" id="KW-0808">Transferase</keyword>
<evidence type="ECO:0000256" key="5">
    <source>
        <dbReference type="ARBA" id="ARBA00048718"/>
    </source>
</evidence>
<dbReference type="Proteomes" id="UP000636800">
    <property type="component" value="Chromosome 13"/>
</dbReference>
<feature type="domain" description="DTW" evidence="6">
    <location>
        <begin position="136"/>
        <end position="365"/>
    </location>
</feature>
<dbReference type="PANTHER" id="PTHR21392:SF4">
    <property type="entry name" value="TRNA-URIDINE AMINOCARBOXYPROPYLTRANSFERASE"/>
    <property type="match status" value="1"/>
</dbReference>
<protein>
    <recommendedName>
        <fullName evidence="1">tRNA-uridine aminocarboxypropyltransferase</fullName>
        <ecNumber evidence="1">2.5.1.25</ecNumber>
    </recommendedName>
</protein>
<dbReference type="AlphaFoldDB" id="A0A835UB15"/>
<keyword evidence="8" id="KW-1185">Reference proteome</keyword>
<dbReference type="InterPro" id="IPR005636">
    <property type="entry name" value="DTW"/>
</dbReference>
<dbReference type="Pfam" id="PF03942">
    <property type="entry name" value="DTW"/>
    <property type="match status" value="1"/>
</dbReference>
<keyword evidence="3" id="KW-0949">S-adenosyl-L-methionine</keyword>
<keyword evidence="4" id="KW-0819">tRNA processing</keyword>
<reference evidence="7 8" key="1">
    <citation type="journal article" date="2020" name="Nat. Food">
        <title>A phased Vanilla planifolia genome enables genetic improvement of flavour and production.</title>
        <authorList>
            <person name="Hasing T."/>
            <person name="Tang H."/>
            <person name="Brym M."/>
            <person name="Khazi F."/>
            <person name="Huang T."/>
            <person name="Chambers A.H."/>
        </authorList>
    </citation>
    <scope>NUCLEOTIDE SEQUENCE [LARGE SCALE GENOMIC DNA]</scope>
    <source>
        <tissue evidence="7">Leaf</tissue>
    </source>
</reference>
<comment type="catalytic activity">
    <reaction evidence="5">
        <text>a uridine in tRNA + S-adenosyl-L-methionine = a 3-[(3S)-3-amino-3-carboxypropyl]uridine in tRNA + S-methyl-5'-thioadenosine + H(+)</text>
        <dbReference type="Rhea" id="RHEA:62432"/>
        <dbReference type="Rhea" id="RHEA-COMP:13339"/>
        <dbReference type="Rhea" id="RHEA-COMP:16092"/>
        <dbReference type="ChEBI" id="CHEBI:15378"/>
        <dbReference type="ChEBI" id="CHEBI:17509"/>
        <dbReference type="ChEBI" id="CHEBI:59789"/>
        <dbReference type="ChEBI" id="CHEBI:65315"/>
        <dbReference type="ChEBI" id="CHEBI:82930"/>
        <dbReference type="EC" id="2.5.1.25"/>
    </reaction>
</comment>
<dbReference type="EC" id="2.5.1.25" evidence="1"/>
<dbReference type="EMBL" id="JADCNL010000013">
    <property type="protein sequence ID" value="KAG0454600.1"/>
    <property type="molecule type" value="Genomic_DNA"/>
</dbReference>
<evidence type="ECO:0000313" key="7">
    <source>
        <dbReference type="EMBL" id="KAG0454600.1"/>
    </source>
</evidence>
<dbReference type="OrthoDB" id="2017408at2759"/>
<dbReference type="InterPro" id="IPR039262">
    <property type="entry name" value="DTWD2/TAPT"/>
</dbReference>
<name>A0A835UB15_VANPL</name>
<evidence type="ECO:0000256" key="3">
    <source>
        <dbReference type="ARBA" id="ARBA00022691"/>
    </source>
</evidence>
<proteinExistence type="predicted"/>
<sequence>MIAHPARSLVWRRLGEGAKPRVAGNALIPPPMAASRGRGMSVDEGHAAVSLGEWQGWGTSSPVPAMVNRVIEDLRALEREVDTRMSFGGLGGKLQGTFKVQEDIKHREVYRNLTNAEEKLQFFAARQVACRLLGSRGYLCQKCWIAKEDCMCSKLVPCSLWNGIRFWIYMHPKDFLRQNNTGKLLWQLFGVQSATLSLFGIQEDEEIMWDAFLNSGKSMVWFLYPNQNSSPKTVKDILFDDLLPSPEGENTVQVKQVNLVLIDGTWSNSAAMYKRLKGRWAATWGENDPPCISLSTAGASVMHKLRPQPAWDRTCTAAAAANLLLELHWRTELRPRGLDEQAERVENAIDVLLEALTVRRRRMGRSVARRERHTTIASKLQNNS</sequence>